<dbReference type="PANTHER" id="PTHR14084:SF0">
    <property type="entry name" value="KYNURENINASE"/>
    <property type="match status" value="1"/>
</dbReference>
<reference evidence="7" key="1">
    <citation type="journal article" date="2014" name="Int. J. Syst. Evol. Microbiol.">
        <title>Complete genome sequence of Corynebacterium casei LMG S-19264T (=DSM 44701T), isolated from a smear-ripened cheese.</title>
        <authorList>
            <consortium name="US DOE Joint Genome Institute (JGI-PGF)"/>
            <person name="Walter F."/>
            <person name="Albersmeier A."/>
            <person name="Kalinowski J."/>
            <person name="Ruckert C."/>
        </authorList>
    </citation>
    <scope>NUCLEOTIDE SEQUENCE</scope>
    <source>
        <strain evidence="7">KCTC 23077</strain>
    </source>
</reference>
<dbReference type="InterPro" id="IPR010111">
    <property type="entry name" value="Kynureninase"/>
</dbReference>
<protein>
    <recommendedName>
        <fullName evidence="4 5">Kynureninase</fullName>
        <ecNumber evidence="4 5">3.7.1.3</ecNumber>
    </recommendedName>
    <alternativeName>
        <fullName evidence="4">L-kynurenine hydrolase</fullName>
    </alternativeName>
</protein>
<evidence type="ECO:0000256" key="2">
    <source>
        <dbReference type="ARBA" id="ARBA00022801"/>
    </source>
</evidence>
<sequence>MRTHDAPHAPAFAMTMTDFQDDTRALALDAADPLHALRDEFLIPRHHDAEMAYFVGNSLGLQPRGVRECIDEVLGKWATQAVEGHFTAPAQWMTYHELVRGSLARLVGAKPVEVVAMNTLTVNLHLMMVSFYRPTSERPAILIEAGAFPSDRHAVESQIRFHGFNPATDLIEVEPDEPGGTLSMAAIERAIETHGARLALVLWPGVQYRTGQAFDLAAIAQLARAQGAAVGFDLAHAVGNIELALHDSGADFAVWCHYKYLNSGPGAVAGCFVHERHAEADVPRFAGWWGHDPRSRFAMGPQFVPAPGADGWQLSNPPVLALAPLRASLVLFDRAGMPALRAKSQALTGYLETMIRERLADTLQVLTPREPARRGCQLSLRVHGGRDAGRALFDHLAAHGVLGDWREPDVIRISPAPLYNTHTDVLRFVRTVEDWRDGR</sequence>
<dbReference type="Gene3D" id="3.40.640.10">
    <property type="entry name" value="Type I PLP-dependent aspartate aminotransferase-like (Major domain)"/>
    <property type="match status" value="1"/>
</dbReference>
<dbReference type="NCBIfam" id="TIGR01814">
    <property type="entry name" value="kynureninase"/>
    <property type="match status" value="1"/>
</dbReference>
<feature type="modified residue" description="N6-(pyridoxal phosphate)lysine" evidence="4">
    <location>
        <position position="259"/>
    </location>
</feature>
<comment type="pathway">
    <text evidence="4 6">Cofactor biosynthesis; NAD(+) biosynthesis; quinolinate from L-kynurenine: step 2/3.</text>
</comment>
<dbReference type="GO" id="GO:0097053">
    <property type="term" value="P:L-kynurenine catabolic process"/>
    <property type="evidence" value="ECO:0007669"/>
    <property type="project" value="UniProtKB-UniRule"/>
</dbReference>
<comment type="caution">
    <text evidence="4">Lacks conserved residue(s) required for the propagation of feature annotation.</text>
</comment>
<name>A0A918SUN5_9GAMM</name>
<keyword evidence="3 4" id="KW-0663">Pyridoxal phosphate</keyword>
<feature type="binding site" evidence="4">
    <location>
        <position position="121"/>
    </location>
    <ligand>
        <name>pyridoxal 5'-phosphate</name>
        <dbReference type="ChEBI" id="CHEBI:597326"/>
    </ligand>
</feature>
<evidence type="ECO:0000313" key="7">
    <source>
        <dbReference type="EMBL" id="GHA71757.1"/>
    </source>
</evidence>
<comment type="catalytic activity">
    <reaction evidence="4 6">
        <text>L-kynurenine + H2O = anthranilate + L-alanine + H(+)</text>
        <dbReference type="Rhea" id="RHEA:16813"/>
        <dbReference type="ChEBI" id="CHEBI:15377"/>
        <dbReference type="ChEBI" id="CHEBI:15378"/>
        <dbReference type="ChEBI" id="CHEBI:16567"/>
        <dbReference type="ChEBI" id="CHEBI:57959"/>
        <dbReference type="ChEBI" id="CHEBI:57972"/>
        <dbReference type="EC" id="3.7.1.3"/>
    </reaction>
</comment>
<dbReference type="AlphaFoldDB" id="A0A918SUN5"/>
<reference evidence="7" key="2">
    <citation type="submission" date="2020-09" db="EMBL/GenBank/DDBJ databases">
        <authorList>
            <person name="Sun Q."/>
            <person name="Kim S."/>
        </authorList>
    </citation>
    <scope>NUCLEOTIDE SEQUENCE</scope>
    <source>
        <strain evidence="7">KCTC 23077</strain>
    </source>
</reference>
<dbReference type="GO" id="GO:0009435">
    <property type="term" value="P:NAD+ biosynthetic process"/>
    <property type="evidence" value="ECO:0007669"/>
    <property type="project" value="UniProtKB-UniRule"/>
</dbReference>
<feature type="binding site" evidence="4">
    <location>
        <position position="233"/>
    </location>
    <ligand>
        <name>pyridoxal 5'-phosphate</name>
        <dbReference type="ChEBI" id="CHEBI:597326"/>
    </ligand>
</feature>
<dbReference type="GO" id="GO:0043420">
    <property type="term" value="P:anthranilate metabolic process"/>
    <property type="evidence" value="ECO:0007669"/>
    <property type="project" value="TreeGrafter"/>
</dbReference>
<evidence type="ECO:0000256" key="5">
    <source>
        <dbReference type="NCBIfam" id="TIGR01814"/>
    </source>
</evidence>
<feature type="binding site" evidence="4">
    <location>
        <begin position="148"/>
        <end position="151"/>
    </location>
    <ligand>
        <name>pyridoxal 5'-phosphate</name>
        <dbReference type="ChEBI" id="CHEBI:597326"/>
    </ligand>
</feature>
<dbReference type="InterPro" id="IPR015424">
    <property type="entry name" value="PyrdxlP-dep_Trfase"/>
</dbReference>
<dbReference type="HAMAP" id="MF_01970">
    <property type="entry name" value="Kynureninase"/>
    <property type="match status" value="1"/>
</dbReference>
<dbReference type="InterPro" id="IPR015422">
    <property type="entry name" value="PyrdxlP-dep_Trfase_small"/>
</dbReference>
<comment type="cofactor">
    <cofactor evidence="4 6">
        <name>pyridoxal 5'-phosphate</name>
        <dbReference type="ChEBI" id="CHEBI:597326"/>
    </cofactor>
</comment>
<comment type="subunit">
    <text evidence="4 6">Homodimer.</text>
</comment>
<evidence type="ECO:0000256" key="6">
    <source>
        <dbReference type="PIRNR" id="PIRNR038800"/>
    </source>
</evidence>
<dbReference type="Proteomes" id="UP000646426">
    <property type="component" value="Unassembled WGS sequence"/>
</dbReference>
<keyword evidence="2 4" id="KW-0378">Hydrolase</keyword>
<keyword evidence="1 4" id="KW-0662">Pyridine nucleotide biosynthesis</keyword>
<accession>A0A918SUN5</accession>
<feature type="binding site" evidence="4">
    <location>
        <position position="236"/>
    </location>
    <ligand>
        <name>pyridoxal 5'-phosphate</name>
        <dbReference type="ChEBI" id="CHEBI:597326"/>
    </ligand>
</feature>
<evidence type="ECO:0000256" key="3">
    <source>
        <dbReference type="ARBA" id="ARBA00022898"/>
    </source>
</evidence>
<dbReference type="EMBL" id="BMYD01000001">
    <property type="protein sequence ID" value="GHA71757.1"/>
    <property type="molecule type" value="Genomic_DNA"/>
</dbReference>
<dbReference type="GO" id="GO:0030429">
    <property type="term" value="F:kynureninase activity"/>
    <property type="evidence" value="ECO:0007669"/>
    <property type="project" value="UniProtKB-UniRule"/>
</dbReference>
<dbReference type="EC" id="3.7.1.3" evidence="4 5"/>
<dbReference type="Gene3D" id="3.90.1150.10">
    <property type="entry name" value="Aspartate Aminotransferase, domain 1"/>
    <property type="match status" value="1"/>
</dbReference>
<dbReference type="GO" id="GO:0019805">
    <property type="term" value="P:quinolinate biosynthetic process"/>
    <property type="evidence" value="ECO:0007669"/>
    <property type="project" value="UniProtKB-UniRule"/>
</dbReference>
<comment type="catalytic activity">
    <reaction evidence="6">
        <text>3-hydroxy-L-kynurenine + H2O = 3-hydroxyanthranilate + L-alanine + H(+)</text>
        <dbReference type="Rhea" id="RHEA:25143"/>
        <dbReference type="ChEBI" id="CHEBI:15377"/>
        <dbReference type="ChEBI" id="CHEBI:15378"/>
        <dbReference type="ChEBI" id="CHEBI:36559"/>
        <dbReference type="ChEBI" id="CHEBI:57972"/>
        <dbReference type="ChEBI" id="CHEBI:58125"/>
        <dbReference type="EC" id="3.7.1.3"/>
    </reaction>
</comment>
<proteinExistence type="inferred from homology"/>
<dbReference type="PANTHER" id="PTHR14084">
    <property type="entry name" value="KYNURENINASE"/>
    <property type="match status" value="1"/>
</dbReference>
<evidence type="ECO:0000256" key="4">
    <source>
        <dbReference type="HAMAP-Rule" id="MF_01970"/>
    </source>
</evidence>
<dbReference type="Pfam" id="PF22580">
    <property type="entry name" value="KYNU_C"/>
    <property type="match status" value="1"/>
</dbReference>
<comment type="caution">
    <text evidence="7">The sequence shown here is derived from an EMBL/GenBank/DDBJ whole genome shotgun (WGS) entry which is preliminary data.</text>
</comment>
<dbReference type="FunFam" id="3.40.640.10:FF:000031">
    <property type="entry name" value="Kynureninase"/>
    <property type="match status" value="1"/>
</dbReference>
<comment type="function">
    <text evidence="4 6">Catalyzes the cleavage of L-kynurenine (L-Kyn) and L-3-hydroxykynurenine (L-3OHKyn) into anthranilic acid (AA) and 3-hydroxyanthranilic acid (3-OHAA), respectively.</text>
</comment>
<feature type="binding site" evidence="4">
    <location>
        <position position="120"/>
    </location>
    <ligand>
        <name>pyridoxal 5'-phosphate</name>
        <dbReference type="ChEBI" id="CHEBI:597326"/>
    </ligand>
</feature>
<feature type="binding site" evidence="4">
    <location>
        <position position="316"/>
    </location>
    <ligand>
        <name>pyridoxal 5'-phosphate</name>
        <dbReference type="ChEBI" id="CHEBI:597326"/>
    </ligand>
</feature>
<keyword evidence="8" id="KW-1185">Reference proteome</keyword>
<gene>
    <name evidence="4 7" type="primary">kynU</name>
    <name evidence="7" type="ORF">GCM10007067_05220</name>
</gene>
<organism evidence="7 8">
    <name type="scientific">Cognatilysobacter bugurensis</name>
    <dbReference type="NCBI Taxonomy" id="543356"/>
    <lineage>
        <taxon>Bacteria</taxon>
        <taxon>Pseudomonadati</taxon>
        <taxon>Pseudomonadota</taxon>
        <taxon>Gammaproteobacteria</taxon>
        <taxon>Lysobacterales</taxon>
        <taxon>Lysobacteraceae</taxon>
        <taxon>Cognatilysobacter</taxon>
    </lineage>
</organism>
<evidence type="ECO:0000313" key="8">
    <source>
        <dbReference type="Proteomes" id="UP000646426"/>
    </source>
</evidence>
<dbReference type="GO" id="GO:0019441">
    <property type="term" value="P:L-tryptophan catabolic process to kynurenine"/>
    <property type="evidence" value="ECO:0007669"/>
    <property type="project" value="TreeGrafter"/>
</dbReference>
<dbReference type="SUPFAM" id="SSF53383">
    <property type="entry name" value="PLP-dependent transferases"/>
    <property type="match status" value="1"/>
</dbReference>
<dbReference type="GO" id="GO:0030170">
    <property type="term" value="F:pyridoxal phosphate binding"/>
    <property type="evidence" value="ECO:0007669"/>
    <property type="project" value="UniProtKB-UniRule"/>
</dbReference>
<dbReference type="PIRSF" id="PIRSF038800">
    <property type="entry name" value="KYNU"/>
    <property type="match status" value="1"/>
</dbReference>
<evidence type="ECO:0000256" key="1">
    <source>
        <dbReference type="ARBA" id="ARBA00022642"/>
    </source>
</evidence>
<comment type="similarity">
    <text evidence="4 6">Belongs to the kynureninase family.</text>
</comment>
<dbReference type="InterPro" id="IPR015421">
    <property type="entry name" value="PyrdxlP-dep_Trfase_major"/>
</dbReference>
<dbReference type="GO" id="GO:0005737">
    <property type="term" value="C:cytoplasm"/>
    <property type="evidence" value="ECO:0007669"/>
    <property type="project" value="UniProtKB-UniRule"/>
</dbReference>
<feature type="binding site" evidence="4">
    <location>
        <position position="288"/>
    </location>
    <ligand>
        <name>pyridoxal 5'-phosphate</name>
        <dbReference type="ChEBI" id="CHEBI:597326"/>
    </ligand>
</feature>
<comment type="pathway">
    <text evidence="4 6">Amino-acid degradation; L-kynurenine degradation; L-alanine and anthranilate from L-kynurenine: step 1/1.</text>
</comment>
<feature type="binding site" evidence="4">
    <location>
        <position position="258"/>
    </location>
    <ligand>
        <name>pyridoxal 5'-phosphate</name>
        <dbReference type="ChEBI" id="CHEBI:597326"/>
    </ligand>
</feature>